<accession>A0A0F9GGG7</accession>
<sequence length="48" mass="5586">MRRRLAIILLPLSLIMAGAAAVTYFVWWDATHCTFCRERLDEFGRCPN</sequence>
<organism evidence="1">
    <name type="scientific">marine sediment metagenome</name>
    <dbReference type="NCBI Taxonomy" id="412755"/>
    <lineage>
        <taxon>unclassified sequences</taxon>
        <taxon>metagenomes</taxon>
        <taxon>ecological metagenomes</taxon>
    </lineage>
</organism>
<protein>
    <submittedName>
        <fullName evidence="1">Uncharacterized protein</fullName>
    </submittedName>
</protein>
<feature type="non-terminal residue" evidence="1">
    <location>
        <position position="48"/>
    </location>
</feature>
<reference evidence="1" key="1">
    <citation type="journal article" date="2015" name="Nature">
        <title>Complex archaea that bridge the gap between prokaryotes and eukaryotes.</title>
        <authorList>
            <person name="Spang A."/>
            <person name="Saw J.H."/>
            <person name="Jorgensen S.L."/>
            <person name="Zaremba-Niedzwiedzka K."/>
            <person name="Martijn J."/>
            <person name="Lind A.E."/>
            <person name="van Eijk R."/>
            <person name="Schleper C."/>
            <person name="Guy L."/>
            <person name="Ettema T.J."/>
        </authorList>
    </citation>
    <scope>NUCLEOTIDE SEQUENCE</scope>
</reference>
<dbReference type="AlphaFoldDB" id="A0A0F9GGG7"/>
<dbReference type="EMBL" id="LAZR01026498">
    <property type="protein sequence ID" value="KKL68535.1"/>
    <property type="molecule type" value="Genomic_DNA"/>
</dbReference>
<name>A0A0F9GGG7_9ZZZZ</name>
<comment type="caution">
    <text evidence="1">The sequence shown here is derived from an EMBL/GenBank/DDBJ whole genome shotgun (WGS) entry which is preliminary data.</text>
</comment>
<gene>
    <name evidence="1" type="ORF">LCGC14_2123970</name>
</gene>
<evidence type="ECO:0000313" key="1">
    <source>
        <dbReference type="EMBL" id="KKL68535.1"/>
    </source>
</evidence>
<proteinExistence type="predicted"/>